<dbReference type="AlphaFoldDB" id="A0A1V4APV1"/>
<dbReference type="Proteomes" id="UP000189681">
    <property type="component" value="Unassembled WGS sequence"/>
</dbReference>
<accession>A0A1V4APV1</accession>
<dbReference type="EMBL" id="AYTS01000170">
    <property type="protein sequence ID" value="OOP55141.1"/>
    <property type="molecule type" value="Genomic_DNA"/>
</dbReference>
<sequence length="101" mass="12004">MLYSITLFFSGSFLGYIFQGHRGNEWVKFREKRLRSCIKLDEKGIEGDGKRCHDYKMRKKKRLLDEYRFPGFRPKAEIKGIFGDSKARVIRLVRTQKNGVR</sequence>
<name>A0A1V4APV1_9BACT</name>
<proteinExistence type="predicted"/>
<organism evidence="1 2">
    <name type="scientific">Candidatus Brocadia carolinensis</name>
    <dbReference type="NCBI Taxonomy" id="1004156"/>
    <lineage>
        <taxon>Bacteria</taxon>
        <taxon>Pseudomonadati</taxon>
        <taxon>Planctomycetota</taxon>
        <taxon>Candidatus Brocadiia</taxon>
        <taxon>Candidatus Brocadiales</taxon>
        <taxon>Candidatus Brocadiaceae</taxon>
        <taxon>Candidatus Brocadia</taxon>
    </lineage>
</organism>
<evidence type="ECO:0000313" key="2">
    <source>
        <dbReference type="Proteomes" id="UP000189681"/>
    </source>
</evidence>
<evidence type="ECO:0000313" key="1">
    <source>
        <dbReference type="EMBL" id="OOP55141.1"/>
    </source>
</evidence>
<protein>
    <submittedName>
        <fullName evidence="1">Uncharacterized protein</fullName>
    </submittedName>
</protein>
<comment type="caution">
    <text evidence="1">The sequence shown here is derived from an EMBL/GenBank/DDBJ whole genome shotgun (WGS) entry which is preliminary data.</text>
</comment>
<reference evidence="1 2" key="1">
    <citation type="journal article" date="2017" name="Water Res.">
        <title>Discovery and metagenomic analysis of an anammox bacterial enrichment related to Candidatus "Brocadia caroliniensis" in a full-scale glycerol-fed nitritation-denitritation separate centrate treatment process.</title>
        <authorList>
            <person name="Park H."/>
            <person name="Brotto A.C."/>
            <person name="van Loosdrecht M.C."/>
            <person name="Chandran K."/>
        </authorList>
    </citation>
    <scope>NUCLEOTIDE SEQUENCE [LARGE SCALE GENOMIC DNA]</scope>
    <source>
        <strain evidence="1">26THWARD</strain>
    </source>
</reference>
<gene>
    <name evidence="1" type="ORF">AYP45_16460</name>
</gene>